<dbReference type="InterPro" id="IPR024760">
    <property type="entry name" value="HTH_dom_conjug_TS-like"/>
</dbReference>
<keyword evidence="3" id="KW-1185">Reference proteome</keyword>
<dbReference type="Pfam" id="PF12645">
    <property type="entry name" value="HTH_16"/>
    <property type="match status" value="1"/>
</dbReference>
<dbReference type="RefSeq" id="WP_025012556.1">
    <property type="nucleotide sequence ID" value="NZ_AYZJ01000093.1"/>
</dbReference>
<feature type="domain" description="Helix-turn-helix conjugative transposon-like" evidence="1">
    <location>
        <begin position="11"/>
        <end position="66"/>
    </location>
</feature>
<evidence type="ECO:0000259" key="1">
    <source>
        <dbReference type="Pfam" id="PF12645"/>
    </source>
</evidence>
<dbReference type="Proteomes" id="UP000050865">
    <property type="component" value="Unassembled WGS sequence"/>
</dbReference>
<sequence>MHYTQIDNLIPVILAAQGGDDEAMSQLLIMFNHDFNREAAFGKSYVDPDLKQELQIKFVYIVKHFDVEKHLAESSTNSSRKLKFTSLNNN</sequence>
<dbReference type="AlphaFoldDB" id="A0A0R2EPL9"/>
<comment type="caution">
    <text evidence="2">The sequence shown here is derived from an EMBL/GenBank/DDBJ whole genome shotgun (WGS) entry which is preliminary data.</text>
</comment>
<gene>
    <name evidence="2" type="ORF">FC75_GL000712</name>
</gene>
<reference evidence="2 3" key="1">
    <citation type="journal article" date="2015" name="Genome Announc.">
        <title>Expanding the biotechnology potential of lactobacilli through comparative genomics of 213 strains and associated genera.</title>
        <authorList>
            <person name="Sun Z."/>
            <person name="Harris H.M."/>
            <person name="McCann A."/>
            <person name="Guo C."/>
            <person name="Argimon S."/>
            <person name="Zhang W."/>
            <person name="Yang X."/>
            <person name="Jeffery I.B."/>
            <person name="Cooney J.C."/>
            <person name="Kagawa T.F."/>
            <person name="Liu W."/>
            <person name="Song Y."/>
            <person name="Salvetti E."/>
            <person name="Wrobel A."/>
            <person name="Rasinkangas P."/>
            <person name="Parkhill J."/>
            <person name="Rea M.C."/>
            <person name="O'Sullivan O."/>
            <person name="Ritari J."/>
            <person name="Douillard F.P."/>
            <person name="Paul Ross R."/>
            <person name="Yang R."/>
            <person name="Briner A.E."/>
            <person name="Felis G.E."/>
            <person name="de Vos W.M."/>
            <person name="Barrangou R."/>
            <person name="Klaenhammer T.R."/>
            <person name="Caufield P.W."/>
            <person name="Cui Y."/>
            <person name="Zhang H."/>
            <person name="O'Toole P.W."/>
        </authorList>
    </citation>
    <scope>NUCLEOTIDE SEQUENCE [LARGE SCALE GENOMIC DNA]</scope>
    <source>
        <strain evidence="2 3">DSM 22697</strain>
    </source>
</reference>
<accession>A0A0R2EPL9</accession>
<dbReference type="EMBL" id="AYZJ01000093">
    <property type="protein sequence ID" value="KRN18304.1"/>
    <property type="molecule type" value="Genomic_DNA"/>
</dbReference>
<organism evidence="2 3">
    <name type="scientific">Lacticaseibacillus camelliae DSM 22697 = JCM 13995</name>
    <dbReference type="NCBI Taxonomy" id="1423730"/>
    <lineage>
        <taxon>Bacteria</taxon>
        <taxon>Bacillati</taxon>
        <taxon>Bacillota</taxon>
        <taxon>Bacilli</taxon>
        <taxon>Lactobacillales</taxon>
        <taxon>Lactobacillaceae</taxon>
        <taxon>Lacticaseibacillus</taxon>
    </lineage>
</organism>
<proteinExistence type="predicted"/>
<dbReference type="PATRIC" id="fig|1423730.4.peg.745"/>
<evidence type="ECO:0000313" key="3">
    <source>
        <dbReference type="Proteomes" id="UP000050865"/>
    </source>
</evidence>
<evidence type="ECO:0000313" key="2">
    <source>
        <dbReference type="EMBL" id="KRN18304.1"/>
    </source>
</evidence>
<protein>
    <recommendedName>
        <fullName evidence="1">Helix-turn-helix conjugative transposon-like domain-containing protein</fullName>
    </recommendedName>
</protein>
<name>A0A0R2EPL9_9LACO</name>
<dbReference type="OrthoDB" id="2296143at2"/>
<dbReference type="GeneID" id="45549519"/>